<evidence type="ECO:0000256" key="1">
    <source>
        <dbReference type="SAM" id="MobiDB-lite"/>
    </source>
</evidence>
<feature type="region of interest" description="Disordered" evidence="1">
    <location>
        <begin position="348"/>
        <end position="373"/>
    </location>
</feature>
<accession>A0ABR3F610</accession>
<dbReference type="InterPro" id="IPR032675">
    <property type="entry name" value="LRR_dom_sf"/>
</dbReference>
<name>A0ABR3F610_9AGAR</name>
<proteinExistence type="predicted"/>
<evidence type="ECO:0000313" key="3">
    <source>
        <dbReference type="Proteomes" id="UP001465976"/>
    </source>
</evidence>
<organism evidence="2 3">
    <name type="scientific">Marasmius crinis-equi</name>
    <dbReference type="NCBI Taxonomy" id="585013"/>
    <lineage>
        <taxon>Eukaryota</taxon>
        <taxon>Fungi</taxon>
        <taxon>Dikarya</taxon>
        <taxon>Basidiomycota</taxon>
        <taxon>Agaricomycotina</taxon>
        <taxon>Agaricomycetes</taxon>
        <taxon>Agaricomycetidae</taxon>
        <taxon>Agaricales</taxon>
        <taxon>Marasmiineae</taxon>
        <taxon>Marasmiaceae</taxon>
        <taxon>Marasmius</taxon>
    </lineage>
</organism>
<dbReference type="SUPFAM" id="SSF52047">
    <property type="entry name" value="RNI-like"/>
    <property type="match status" value="1"/>
</dbReference>
<dbReference type="EMBL" id="JBAHYK010000895">
    <property type="protein sequence ID" value="KAL0570661.1"/>
    <property type="molecule type" value="Genomic_DNA"/>
</dbReference>
<reference evidence="2 3" key="1">
    <citation type="submission" date="2024-02" db="EMBL/GenBank/DDBJ databases">
        <title>A draft genome for the cacao thread blight pathogen Marasmius crinis-equi.</title>
        <authorList>
            <person name="Cohen S.P."/>
            <person name="Baruah I.K."/>
            <person name="Amoako-Attah I."/>
            <person name="Bukari Y."/>
            <person name="Meinhardt L.W."/>
            <person name="Bailey B.A."/>
        </authorList>
    </citation>
    <scope>NUCLEOTIDE SEQUENCE [LARGE SCALE GENOMIC DNA]</scope>
    <source>
        <strain evidence="2 3">GH-76</strain>
    </source>
</reference>
<keyword evidence="3" id="KW-1185">Reference proteome</keyword>
<gene>
    <name evidence="2" type="ORF">V5O48_011309</name>
</gene>
<evidence type="ECO:0000313" key="2">
    <source>
        <dbReference type="EMBL" id="KAL0570661.1"/>
    </source>
</evidence>
<dbReference type="Proteomes" id="UP001465976">
    <property type="component" value="Unassembled WGS sequence"/>
</dbReference>
<protein>
    <submittedName>
        <fullName evidence="2">Uncharacterized protein</fullName>
    </submittedName>
</protein>
<sequence>MLRVPSPVLKVIEETVKPEELLQMRTLTVDYDMATRQLLVLGPVANHSEHQDVPLAGLICNAPALRELRVHEPVQNVYRLDLDWSKLTHFRAETGLGVQKPEDVLRVLARGAPSLQSVIVSASFRPPYTTNSNPDRDIITLPSLHTLSFALQFDVSVAAMHLQQGLNLAAPGADGGQEVGAQIQDLFDSICTPNLKHLTVRFGNVVDLHETHVAPQVPFVQLLLRSACRLESLDIGFVMTKESLIECLASVPTLKSLTIEECLWTVMRDRQRMAFLNHQNPATAAITLEAIAEHAILTDEFLQRFSPISEGGNEDPPTIPLCPELETLTLQKCESLSEMALVKFVQARAPPEPAQEGSAESGPTPPLPSSSTKPLRYLNAAFQREKGMITDVDMAARKEMKELKKAANVVISYPKNSIPPDLPHSGQHPPGVAFRSSAWRNLLWE</sequence>
<dbReference type="Gene3D" id="3.80.10.10">
    <property type="entry name" value="Ribonuclease Inhibitor"/>
    <property type="match status" value="1"/>
</dbReference>
<comment type="caution">
    <text evidence="2">The sequence shown here is derived from an EMBL/GenBank/DDBJ whole genome shotgun (WGS) entry which is preliminary data.</text>
</comment>